<accession>A0A8S0S7W6</accession>
<proteinExistence type="predicted"/>
<dbReference type="EMBL" id="CACTIH010003917">
    <property type="protein sequence ID" value="CAA2987346.1"/>
    <property type="molecule type" value="Genomic_DNA"/>
</dbReference>
<dbReference type="Gene3D" id="2.60.120.330">
    <property type="entry name" value="B-lactam Antibiotic, Isopenicillin N Synthase, Chain"/>
    <property type="match status" value="1"/>
</dbReference>
<gene>
    <name evidence="1" type="ORF">OLEA9_A074167</name>
</gene>
<dbReference type="InterPro" id="IPR027443">
    <property type="entry name" value="IPNS-like_sf"/>
</dbReference>
<dbReference type="AlphaFoldDB" id="A0A8S0S7W6"/>
<protein>
    <submittedName>
        <fullName evidence="1">1-aminocyclopropane-1-carboxylate oxidase homolog 1-like</fullName>
    </submittedName>
</protein>
<dbReference type="Gramene" id="OE9A074167T1">
    <property type="protein sequence ID" value="OE9A074167C1"/>
    <property type="gene ID" value="OE9A074167"/>
</dbReference>
<organism evidence="1 2">
    <name type="scientific">Olea europaea subsp. europaea</name>
    <dbReference type="NCBI Taxonomy" id="158383"/>
    <lineage>
        <taxon>Eukaryota</taxon>
        <taxon>Viridiplantae</taxon>
        <taxon>Streptophyta</taxon>
        <taxon>Embryophyta</taxon>
        <taxon>Tracheophyta</taxon>
        <taxon>Spermatophyta</taxon>
        <taxon>Magnoliopsida</taxon>
        <taxon>eudicotyledons</taxon>
        <taxon>Gunneridae</taxon>
        <taxon>Pentapetalae</taxon>
        <taxon>asterids</taxon>
        <taxon>lamiids</taxon>
        <taxon>Lamiales</taxon>
        <taxon>Oleaceae</taxon>
        <taxon>Oleeae</taxon>
        <taxon>Olea</taxon>
    </lineage>
</organism>
<dbReference type="SUPFAM" id="SSF51197">
    <property type="entry name" value="Clavaminate synthase-like"/>
    <property type="match status" value="1"/>
</dbReference>
<name>A0A8S0S7W6_OLEEU</name>
<dbReference type="Proteomes" id="UP000594638">
    <property type="component" value="Unassembled WGS sequence"/>
</dbReference>
<dbReference type="OrthoDB" id="288590at2759"/>
<evidence type="ECO:0000313" key="2">
    <source>
        <dbReference type="Proteomes" id="UP000594638"/>
    </source>
</evidence>
<keyword evidence="2" id="KW-1185">Reference proteome</keyword>
<comment type="caution">
    <text evidence="1">The sequence shown here is derived from an EMBL/GenBank/DDBJ whole genome shotgun (WGS) entry which is preliminary data.</text>
</comment>
<sequence length="130" mass="14386">MELFFFPLQPFVSAIACVAAPAIWRQLNILAEPACAAAPPRQVLAPSLVASGFANHEGPRLSAAYFFSTSLAPSTKLYGPNNESISEDNPLKYRETTVLEYVSDAYAKALDIKFNHFSLYLNDKIQSWLE</sequence>
<evidence type="ECO:0000313" key="1">
    <source>
        <dbReference type="EMBL" id="CAA2987346.1"/>
    </source>
</evidence>
<reference evidence="1 2" key="1">
    <citation type="submission" date="2019-12" db="EMBL/GenBank/DDBJ databases">
        <authorList>
            <person name="Alioto T."/>
            <person name="Alioto T."/>
            <person name="Gomez Garrido J."/>
        </authorList>
    </citation>
    <scope>NUCLEOTIDE SEQUENCE [LARGE SCALE GENOMIC DNA]</scope>
</reference>